<reference evidence="3 4" key="1">
    <citation type="submission" date="2018-07" db="EMBL/GenBank/DDBJ databases">
        <title>Genomic Encyclopedia of Type Strains, Phase III (KMG-III): the genomes of soil and plant-associated and newly described type strains.</title>
        <authorList>
            <person name="Whitman W."/>
        </authorList>
    </citation>
    <scope>NUCLEOTIDE SEQUENCE [LARGE SCALE GENOMIC DNA]</scope>
    <source>
        <strain evidence="3 4">CECT 8525</strain>
    </source>
</reference>
<evidence type="ECO:0000313" key="3">
    <source>
        <dbReference type="EMBL" id="RCW82837.1"/>
    </source>
</evidence>
<dbReference type="AlphaFoldDB" id="A0A368YV64"/>
<name>A0A368YV64_9RHOB</name>
<keyword evidence="2" id="KW-0472">Membrane</keyword>
<accession>A0A368YV64</accession>
<proteinExistence type="predicted"/>
<dbReference type="OrthoDB" id="3298222at2"/>
<evidence type="ECO:0000256" key="1">
    <source>
        <dbReference type="SAM" id="MobiDB-lite"/>
    </source>
</evidence>
<organism evidence="3 4">
    <name type="scientific">Paracoccus lutimaris</name>
    <dbReference type="NCBI Taxonomy" id="1490030"/>
    <lineage>
        <taxon>Bacteria</taxon>
        <taxon>Pseudomonadati</taxon>
        <taxon>Pseudomonadota</taxon>
        <taxon>Alphaproteobacteria</taxon>
        <taxon>Rhodobacterales</taxon>
        <taxon>Paracoccaceae</taxon>
        <taxon>Paracoccus</taxon>
    </lineage>
</organism>
<dbReference type="RefSeq" id="WP_114349519.1">
    <property type="nucleotide sequence ID" value="NZ_QPJL01000011.1"/>
</dbReference>
<keyword evidence="4" id="KW-1185">Reference proteome</keyword>
<feature type="region of interest" description="Disordered" evidence="1">
    <location>
        <begin position="37"/>
        <end position="76"/>
    </location>
</feature>
<dbReference type="Proteomes" id="UP000253345">
    <property type="component" value="Unassembled WGS sequence"/>
</dbReference>
<sequence>MGDWLARIHFPDGGVIYANFSSITGSVHETLYSSHIPQGAQDENGHYPIDRGRNRVDRDSKLPEHSDQPISDPDDLIPVRVDVEANGSWTALFCPRRSQLLGPISSGMGDLIQRQFLLIHQNGKQHLAFDEAAQTLCGQPVSGEELPYHYFEWNGIRDPDPLPPRRDLFQEWNGGQICRACLLRAVLTCRDGGWDENPPPPIPAERVSHDPEKSAGRFSALLRLAGILALIGVGVFVLRAAIGYVFPP</sequence>
<feature type="compositionally biased region" description="Basic and acidic residues" evidence="1">
    <location>
        <begin position="43"/>
        <end position="67"/>
    </location>
</feature>
<protein>
    <submittedName>
        <fullName evidence="3">Uncharacterized protein</fullName>
    </submittedName>
</protein>
<gene>
    <name evidence="3" type="ORF">DFP89_11141</name>
</gene>
<keyword evidence="2" id="KW-1133">Transmembrane helix</keyword>
<comment type="caution">
    <text evidence="3">The sequence shown here is derived from an EMBL/GenBank/DDBJ whole genome shotgun (WGS) entry which is preliminary data.</text>
</comment>
<evidence type="ECO:0000256" key="2">
    <source>
        <dbReference type="SAM" id="Phobius"/>
    </source>
</evidence>
<evidence type="ECO:0000313" key="4">
    <source>
        <dbReference type="Proteomes" id="UP000253345"/>
    </source>
</evidence>
<dbReference type="EMBL" id="QPJL01000011">
    <property type="protein sequence ID" value="RCW82837.1"/>
    <property type="molecule type" value="Genomic_DNA"/>
</dbReference>
<keyword evidence="2" id="KW-0812">Transmembrane</keyword>
<feature type="transmembrane region" description="Helical" evidence="2">
    <location>
        <begin position="221"/>
        <end position="246"/>
    </location>
</feature>